<feature type="signal peptide" evidence="6">
    <location>
        <begin position="1"/>
        <end position="20"/>
    </location>
</feature>
<dbReference type="SUPFAM" id="SSF53850">
    <property type="entry name" value="Periplasmic binding protein-like II"/>
    <property type="match status" value="1"/>
</dbReference>
<dbReference type="PANTHER" id="PTHR43649:SF33">
    <property type="entry name" value="POLYGALACTURONAN_RHAMNOGALACTURONAN-BINDING PROTEIN YTCQ"/>
    <property type="match status" value="1"/>
</dbReference>
<dbReference type="Proteomes" id="UP000547458">
    <property type="component" value="Unassembled WGS sequence"/>
</dbReference>
<feature type="chain" id="PRO_5032973543" evidence="6">
    <location>
        <begin position="21"/>
        <end position="415"/>
    </location>
</feature>
<comment type="caution">
    <text evidence="7">The sequence shown here is derived from an EMBL/GenBank/DDBJ whole genome shotgun (WGS) entry which is preliminary data.</text>
</comment>
<evidence type="ECO:0000313" key="8">
    <source>
        <dbReference type="Proteomes" id="UP000547458"/>
    </source>
</evidence>
<evidence type="ECO:0000256" key="1">
    <source>
        <dbReference type="ARBA" id="ARBA00022475"/>
    </source>
</evidence>
<keyword evidence="1" id="KW-1003">Cell membrane</keyword>
<evidence type="ECO:0000256" key="5">
    <source>
        <dbReference type="ARBA" id="ARBA00023288"/>
    </source>
</evidence>
<accession>A0A846RUY8</accession>
<keyword evidence="3" id="KW-0472">Membrane</keyword>
<dbReference type="EMBL" id="JAATJL010000001">
    <property type="protein sequence ID" value="NJC24322.1"/>
    <property type="molecule type" value="Genomic_DNA"/>
</dbReference>
<dbReference type="InterPro" id="IPR050490">
    <property type="entry name" value="Bact_solute-bd_prot1"/>
</dbReference>
<dbReference type="PROSITE" id="PS51257">
    <property type="entry name" value="PROKAR_LIPOPROTEIN"/>
    <property type="match status" value="1"/>
</dbReference>
<keyword evidence="2 6" id="KW-0732">Signal</keyword>
<evidence type="ECO:0000313" key="7">
    <source>
        <dbReference type="EMBL" id="NJC24322.1"/>
    </source>
</evidence>
<keyword evidence="5" id="KW-0449">Lipoprotein</keyword>
<name>A0A846RUY8_9MICC</name>
<evidence type="ECO:0000256" key="2">
    <source>
        <dbReference type="ARBA" id="ARBA00022729"/>
    </source>
</evidence>
<dbReference type="RefSeq" id="WP_167995589.1">
    <property type="nucleotide sequence ID" value="NZ_JAATJL010000001.1"/>
</dbReference>
<dbReference type="PANTHER" id="PTHR43649">
    <property type="entry name" value="ARABINOSE-BINDING PROTEIN-RELATED"/>
    <property type="match status" value="1"/>
</dbReference>
<dbReference type="Gene3D" id="3.40.190.10">
    <property type="entry name" value="Periplasmic binding protein-like II"/>
    <property type="match status" value="2"/>
</dbReference>
<protein>
    <submittedName>
        <fullName evidence="7">Raffinose/stachyose/melibiose transport system substrate-binding protein</fullName>
    </submittedName>
</protein>
<keyword evidence="8" id="KW-1185">Reference proteome</keyword>
<proteinExistence type="predicted"/>
<dbReference type="Pfam" id="PF01547">
    <property type="entry name" value="SBP_bac_1"/>
    <property type="match status" value="1"/>
</dbReference>
<evidence type="ECO:0000256" key="4">
    <source>
        <dbReference type="ARBA" id="ARBA00023139"/>
    </source>
</evidence>
<dbReference type="InterPro" id="IPR006059">
    <property type="entry name" value="SBP"/>
</dbReference>
<reference evidence="7 8" key="1">
    <citation type="submission" date="2020-03" db="EMBL/GenBank/DDBJ databases">
        <title>Sequencing the genomes of 1000 actinobacteria strains.</title>
        <authorList>
            <person name="Klenk H.-P."/>
        </authorList>
    </citation>
    <scope>NUCLEOTIDE SEQUENCE [LARGE SCALE GENOMIC DNA]</scope>
    <source>
        <strain evidence="7 8">DSM 16403</strain>
    </source>
</reference>
<evidence type="ECO:0000256" key="6">
    <source>
        <dbReference type="SAM" id="SignalP"/>
    </source>
</evidence>
<evidence type="ECO:0000256" key="3">
    <source>
        <dbReference type="ARBA" id="ARBA00023136"/>
    </source>
</evidence>
<dbReference type="AlphaFoldDB" id="A0A846RUY8"/>
<keyword evidence="4" id="KW-0564">Palmitate</keyword>
<gene>
    <name evidence="7" type="ORF">BJ994_003398</name>
</gene>
<organism evidence="7 8">
    <name type="scientific">Arthrobacter pigmenti</name>
    <dbReference type="NCBI Taxonomy" id="271432"/>
    <lineage>
        <taxon>Bacteria</taxon>
        <taxon>Bacillati</taxon>
        <taxon>Actinomycetota</taxon>
        <taxon>Actinomycetes</taxon>
        <taxon>Micrococcales</taxon>
        <taxon>Micrococcaceae</taxon>
        <taxon>Arthrobacter</taxon>
    </lineage>
</organism>
<sequence>MKSRIALIGSAAVFALTVSACGGGSGDSSSEAIEFQTGLAVDASQRPVLEELTGEFEDANPDIDIDLRPTTGEFEKDIKVRLASGDVPDIFWTHGWSRDRYSEFLEPLGGQPWAEYFNPSLEAAMKTDDGEFFALPVDTDIAGIIYNATVLGAAGVAPEDITTWEAFDEAAQKVLDSGATPISVGGKDEYSGNVADWIAPGAFNEEELAQMEAGEFVAESYSNAMQPIDEWREKGYYNPDYVSATGDDMARAFAEDKAAFAFTSNSLVKNALAYNPDAQLGFIPVPSLNDEGPYLIGGERNAYGVAKDSDQKEAALKYLEFLAEPENLSKLATAFSATPGLTNAESDLGALQTSFETYVDGGEYPLVPYFDRVYLPNGMWDTMVTTTDALITGQSDPAGVTEQMAADFSSLFGQE</sequence>